<accession>A0A916WDE1</accession>
<sequence length="76" mass="8979">MQPRDEFFSRVERYSLGVDEESGRLYASFPVNSSAVGYEEYYELTDDQYRRCMADSTVALAFVEECRRHEHDELLL</sequence>
<organism evidence="1 2">
    <name type="scientific">Conyzicola nivalis</name>
    <dbReference type="NCBI Taxonomy" id="1477021"/>
    <lineage>
        <taxon>Bacteria</taxon>
        <taxon>Bacillati</taxon>
        <taxon>Actinomycetota</taxon>
        <taxon>Actinomycetes</taxon>
        <taxon>Micrococcales</taxon>
        <taxon>Microbacteriaceae</taxon>
        <taxon>Conyzicola</taxon>
    </lineage>
</organism>
<reference evidence="1" key="2">
    <citation type="submission" date="2020-09" db="EMBL/GenBank/DDBJ databases">
        <authorList>
            <person name="Sun Q."/>
            <person name="Zhou Y."/>
        </authorList>
    </citation>
    <scope>NUCLEOTIDE SEQUENCE</scope>
    <source>
        <strain evidence="1">CGMCC 1.12813</strain>
    </source>
</reference>
<name>A0A916WDE1_9MICO</name>
<evidence type="ECO:0000313" key="2">
    <source>
        <dbReference type="Proteomes" id="UP000606922"/>
    </source>
</evidence>
<dbReference type="EMBL" id="BMGB01000001">
    <property type="protein sequence ID" value="GGA89596.1"/>
    <property type="molecule type" value="Genomic_DNA"/>
</dbReference>
<dbReference type="Proteomes" id="UP000606922">
    <property type="component" value="Unassembled WGS sequence"/>
</dbReference>
<dbReference type="RefSeq" id="WP_188508712.1">
    <property type="nucleotide sequence ID" value="NZ_BMGB01000001.1"/>
</dbReference>
<dbReference type="AlphaFoldDB" id="A0A916WDE1"/>
<reference evidence="1" key="1">
    <citation type="journal article" date="2014" name="Int. J. Syst. Evol. Microbiol.">
        <title>Complete genome sequence of Corynebacterium casei LMG S-19264T (=DSM 44701T), isolated from a smear-ripened cheese.</title>
        <authorList>
            <consortium name="US DOE Joint Genome Institute (JGI-PGF)"/>
            <person name="Walter F."/>
            <person name="Albersmeier A."/>
            <person name="Kalinowski J."/>
            <person name="Ruckert C."/>
        </authorList>
    </citation>
    <scope>NUCLEOTIDE SEQUENCE</scope>
    <source>
        <strain evidence="1">CGMCC 1.12813</strain>
    </source>
</reference>
<keyword evidence="2" id="KW-1185">Reference proteome</keyword>
<proteinExistence type="predicted"/>
<gene>
    <name evidence="1" type="ORF">GCM10010979_00400</name>
</gene>
<comment type="caution">
    <text evidence="1">The sequence shown here is derived from an EMBL/GenBank/DDBJ whole genome shotgun (WGS) entry which is preliminary data.</text>
</comment>
<protein>
    <submittedName>
        <fullName evidence="1">Uncharacterized protein</fullName>
    </submittedName>
</protein>
<evidence type="ECO:0000313" key="1">
    <source>
        <dbReference type="EMBL" id="GGA89596.1"/>
    </source>
</evidence>